<feature type="transmembrane region" description="Helical" evidence="1">
    <location>
        <begin position="117"/>
        <end position="139"/>
    </location>
</feature>
<feature type="transmembrane region" description="Helical" evidence="1">
    <location>
        <begin position="86"/>
        <end position="110"/>
    </location>
</feature>
<gene>
    <name evidence="2" type="ORF">ESCAB7627_0334</name>
</gene>
<dbReference type="Proteomes" id="UP000003042">
    <property type="component" value="Unassembled WGS sequence"/>
</dbReference>
<dbReference type="AlphaFoldDB" id="A0ABC9NPN7"/>
<proteinExistence type="predicted"/>
<sequence>MFNLFRIWFPVPPKFSFQTQLMPSEAQQKLNQAANQYLSVSYSENTIKIRYQTASSGKRNFCTFYGKWSKCGPQTLLNGNFSTHTFLPFIAITCLLISTVAEISAICSIIEKGIQPLFICFIIFPPVLLLLITGMIFVINSEQRVLQKKIVALINNTLKD</sequence>
<name>A0ABC9NPN7_ESCAT</name>
<protein>
    <submittedName>
        <fullName evidence="2">Uncharacterized protein</fullName>
    </submittedName>
</protein>
<dbReference type="RefSeq" id="WP_000482546.1">
    <property type="nucleotide sequence ID" value="NZ_CH991859.1"/>
</dbReference>
<keyword evidence="1" id="KW-0812">Transmembrane</keyword>
<evidence type="ECO:0000313" key="3">
    <source>
        <dbReference type="Proteomes" id="UP000003042"/>
    </source>
</evidence>
<organism evidence="2 3">
    <name type="scientific">Escherichia albertii (strain TW07627)</name>
    <dbReference type="NCBI Taxonomy" id="502347"/>
    <lineage>
        <taxon>Bacteria</taxon>
        <taxon>Pseudomonadati</taxon>
        <taxon>Pseudomonadota</taxon>
        <taxon>Gammaproteobacteria</taxon>
        <taxon>Enterobacterales</taxon>
        <taxon>Enterobacteriaceae</taxon>
        <taxon>Escherichia</taxon>
    </lineage>
</organism>
<evidence type="ECO:0000313" key="2">
    <source>
        <dbReference type="EMBL" id="EDS92246.1"/>
    </source>
</evidence>
<keyword evidence="1" id="KW-1133">Transmembrane helix</keyword>
<accession>A0ABC9NPN7</accession>
<evidence type="ECO:0000256" key="1">
    <source>
        <dbReference type="SAM" id="Phobius"/>
    </source>
</evidence>
<comment type="caution">
    <text evidence="2">The sequence shown here is derived from an EMBL/GenBank/DDBJ whole genome shotgun (WGS) entry which is preliminary data.</text>
</comment>
<keyword evidence="1" id="KW-0472">Membrane</keyword>
<reference evidence="2 3" key="1">
    <citation type="submission" date="2008-02" db="EMBL/GenBank/DDBJ databases">
        <title>Annotation of Escherichia albertii TW07627.</title>
        <authorList>
            <person name="Sutton G."/>
            <person name="Whittam T.S."/>
            <person name="Sebastian Y."/>
        </authorList>
    </citation>
    <scope>NUCLEOTIDE SEQUENCE [LARGE SCALE GENOMIC DNA]</scope>
    <source>
        <strain evidence="2 3">TW07627</strain>
    </source>
</reference>
<dbReference type="EMBL" id="ABKX01000004">
    <property type="protein sequence ID" value="EDS92246.1"/>
    <property type="molecule type" value="Genomic_DNA"/>
</dbReference>